<evidence type="ECO:0000313" key="1">
    <source>
        <dbReference type="EMBL" id="KAH7911232.1"/>
    </source>
</evidence>
<dbReference type="EMBL" id="MU267685">
    <property type="protein sequence ID" value="KAH7911232.1"/>
    <property type="molecule type" value="Genomic_DNA"/>
</dbReference>
<proteinExistence type="predicted"/>
<sequence>MYSSSTVVLALIFAAFNSSVGALPTNGIEARNDRDSAYTGAGGQALGGSVMGAAKPACSIEEGSLLGGLGCLDDLNLLNFDSNNAGNGGLATSGASFGGMTGGSGSSKKKGSMATVSSVPAGNAFSGVGGGSSGGSTSGVGEGLLDLFSGKHASSLLGSMTEREQQAMAAMPEKVQADQASED</sequence>
<evidence type="ECO:0000313" key="2">
    <source>
        <dbReference type="Proteomes" id="UP000790377"/>
    </source>
</evidence>
<comment type="caution">
    <text evidence="1">The sequence shown here is derived from an EMBL/GenBank/DDBJ whole genome shotgun (WGS) entry which is preliminary data.</text>
</comment>
<gene>
    <name evidence="1" type="ORF">BJ138DRAFT_948055</name>
</gene>
<organism evidence="1 2">
    <name type="scientific">Hygrophoropsis aurantiaca</name>
    <dbReference type="NCBI Taxonomy" id="72124"/>
    <lineage>
        <taxon>Eukaryota</taxon>
        <taxon>Fungi</taxon>
        <taxon>Dikarya</taxon>
        <taxon>Basidiomycota</taxon>
        <taxon>Agaricomycotina</taxon>
        <taxon>Agaricomycetes</taxon>
        <taxon>Agaricomycetidae</taxon>
        <taxon>Boletales</taxon>
        <taxon>Coniophorineae</taxon>
        <taxon>Hygrophoropsidaceae</taxon>
        <taxon>Hygrophoropsis</taxon>
    </lineage>
</organism>
<dbReference type="Proteomes" id="UP000790377">
    <property type="component" value="Unassembled WGS sequence"/>
</dbReference>
<reference evidence="1" key="1">
    <citation type="journal article" date="2021" name="New Phytol.">
        <title>Evolutionary innovations through gain and loss of genes in the ectomycorrhizal Boletales.</title>
        <authorList>
            <person name="Wu G."/>
            <person name="Miyauchi S."/>
            <person name="Morin E."/>
            <person name="Kuo A."/>
            <person name="Drula E."/>
            <person name="Varga T."/>
            <person name="Kohler A."/>
            <person name="Feng B."/>
            <person name="Cao Y."/>
            <person name="Lipzen A."/>
            <person name="Daum C."/>
            <person name="Hundley H."/>
            <person name="Pangilinan J."/>
            <person name="Johnson J."/>
            <person name="Barry K."/>
            <person name="LaButti K."/>
            <person name="Ng V."/>
            <person name="Ahrendt S."/>
            <person name="Min B."/>
            <person name="Choi I.G."/>
            <person name="Park H."/>
            <person name="Plett J.M."/>
            <person name="Magnuson J."/>
            <person name="Spatafora J.W."/>
            <person name="Nagy L.G."/>
            <person name="Henrissat B."/>
            <person name="Grigoriev I.V."/>
            <person name="Yang Z.L."/>
            <person name="Xu J."/>
            <person name="Martin F.M."/>
        </authorList>
    </citation>
    <scope>NUCLEOTIDE SEQUENCE</scope>
    <source>
        <strain evidence="1">ATCC 28755</strain>
    </source>
</reference>
<keyword evidence="2" id="KW-1185">Reference proteome</keyword>
<protein>
    <submittedName>
        <fullName evidence="1">Uncharacterized protein</fullName>
    </submittedName>
</protein>
<name>A0ACB8AD86_9AGAM</name>
<accession>A0ACB8AD86</accession>